<evidence type="ECO:0000313" key="1">
    <source>
        <dbReference type="EMBL" id="RAL21958.1"/>
    </source>
</evidence>
<keyword evidence="2" id="KW-1185">Reference proteome</keyword>
<dbReference type="AlphaFoldDB" id="A0A364K1P8"/>
<name>A0A364K1P8_9BACL</name>
<gene>
    <name evidence="1" type="ORF">DL897_15345</name>
</gene>
<dbReference type="RefSeq" id="WP_113660000.1">
    <property type="nucleotide sequence ID" value="NZ_KZ845673.1"/>
</dbReference>
<comment type="caution">
    <text evidence="1">The sequence shown here is derived from an EMBL/GenBank/DDBJ whole genome shotgun (WGS) entry which is preliminary data.</text>
</comment>
<accession>A0A364K1P8</accession>
<dbReference type="EMBL" id="QJKK01000011">
    <property type="protein sequence ID" value="RAL21958.1"/>
    <property type="molecule type" value="Genomic_DNA"/>
</dbReference>
<protein>
    <submittedName>
        <fullName evidence="1">Replication protein</fullName>
    </submittedName>
</protein>
<dbReference type="Proteomes" id="UP000251213">
    <property type="component" value="Unassembled WGS sequence"/>
</dbReference>
<dbReference type="OrthoDB" id="6008408at2"/>
<reference evidence="1 2" key="2">
    <citation type="submission" date="2018-06" db="EMBL/GenBank/DDBJ databases">
        <authorList>
            <person name="Zhirakovskaya E."/>
        </authorList>
    </citation>
    <scope>NUCLEOTIDE SEQUENCE [LARGE SCALE GENOMIC DNA]</scope>
    <source>
        <strain evidence="1 2">FBKL4.011</strain>
    </source>
</reference>
<proteinExistence type="predicted"/>
<sequence length="346" mass="39747">MIKDWTDCYLSSRKKTGFVCTLQLPEKFQRFWGLNDIQKMLSYAQDQNKSNVYLSLNAFKYGSRQETSLMQIRNLGVDLDIYKVGASIEEAIDEIQVMIMDDTLPEPNLFVQSGRGLQLIYGIEGGAAPKISWLSRYITSQYIAKLAFLGADTRTTDPTRVLRFPNTINQKNQIKATVEIWNPVEYTLQELYRYVTPIEEIRKTRRKKKQGVVIFPPPKGVVDLYSLNTKKKDDLELLVQLRQSKMTGYRNTFLYSYSFTIALIVKTQAATIVFARQINEKFTEPLLKKEVDVTAKSAYDDATKFLKAFAENNYRMRGLASDLVKPEKSSTIIEKLNITEEESSPN</sequence>
<reference evidence="1 2" key="1">
    <citation type="submission" date="2018-06" db="EMBL/GenBank/DDBJ databases">
        <title>Thermoflavimicrobium daqus sp. nov., a thermophilic microbe isolated from Moutai-flavour Daqu.</title>
        <authorList>
            <person name="Wang X."/>
            <person name="Zhou H."/>
        </authorList>
    </citation>
    <scope>NUCLEOTIDE SEQUENCE [LARGE SCALE GENOMIC DNA]</scope>
    <source>
        <strain evidence="1 2">FBKL4.011</strain>
    </source>
</reference>
<organism evidence="1 2">
    <name type="scientific">Thermoflavimicrobium daqui</name>
    <dbReference type="NCBI Taxonomy" id="2137476"/>
    <lineage>
        <taxon>Bacteria</taxon>
        <taxon>Bacillati</taxon>
        <taxon>Bacillota</taxon>
        <taxon>Bacilli</taxon>
        <taxon>Bacillales</taxon>
        <taxon>Thermoactinomycetaceae</taxon>
        <taxon>Thermoflavimicrobium</taxon>
    </lineage>
</organism>
<evidence type="ECO:0000313" key="2">
    <source>
        <dbReference type="Proteomes" id="UP000251213"/>
    </source>
</evidence>